<comment type="similarity">
    <text evidence="2">Belongs to the FliR/MopE/SpaR family.</text>
</comment>
<feature type="transmembrane region" description="Helical" evidence="7">
    <location>
        <begin position="126"/>
        <end position="148"/>
    </location>
</feature>
<comment type="caution">
    <text evidence="8">The sequence shown here is derived from an EMBL/GenBank/DDBJ whole genome shotgun (WGS) entry which is preliminary data.</text>
</comment>
<keyword evidence="5 7" id="KW-1133">Transmembrane helix</keyword>
<keyword evidence="6 7" id="KW-0472">Membrane</keyword>
<protein>
    <submittedName>
        <fullName evidence="8">Flagellar biosynthesis protein FliR</fullName>
    </submittedName>
</protein>
<keyword evidence="8" id="KW-0969">Cilium</keyword>
<name>A0A2A4CKS8_9RHOB</name>
<comment type="subcellular location">
    <subcellularLocation>
        <location evidence="1">Cell membrane</location>
        <topology evidence="1">Multi-pass membrane protein</topology>
    </subcellularLocation>
</comment>
<proteinExistence type="inferred from homology"/>
<keyword evidence="8" id="KW-0966">Cell projection</keyword>
<feature type="transmembrane region" description="Helical" evidence="7">
    <location>
        <begin position="215"/>
        <end position="242"/>
    </location>
</feature>
<feature type="transmembrane region" description="Helical" evidence="7">
    <location>
        <begin position="15"/>
        <end position="33"/>
    </location>
</feature>
<evidence type="ECO:0000256" key="1">
    <source>
        <dbReference type="ARBA" id="ARBA00004651"/>
    </source>
</evidence>
<reference evidence="8 9" key="1">
    <citation type="submission" date="2017-09" db="EMBL/GenBank/DDBJ databases">
        <title>A multilocus sequence analysis scheme for characterization of bacteria in the genus Thioclava.</title>
        <authorList>
            <person name="Liu Y."/>
            <person name="Shao Z."/>
        </authorList>
    </citation>
    <scope>NUCLEOTIDE SEQUENCE [LARGE SCALE GENOMIC DNA]</scope>
    <source>
        <strain evidence="8 9">CAU 1312</strain>
    </source>
</reference>
<organism evidence="8 9">
    <name type="scientific">Pseudothioclava arenosa</name>
    <dbReference type="NCBI Taxonomy" id="1795308"/>
    <lineage>
        <taxon>Bacteria</taxon>
        <taxon>Pseudomonadati</taxon>
        <taxon>Pseudomonadota</taxon>
        <taxon>Alphaproteobacteria</taxon>
        <taxon>Rhodobacterales</taxon>
        <taxon>Paracoccaceae</taxon>
        <taxon>Pseudothioclava</taxon>
    </lineage>
</organism>
<keyword evidence="3" id="KW-1003">Cell membrane</keyword>
<feature type="transmembrane region" description="Helical" evidence="7">
    <location>
        <begin position="45"/>
        <end position="62"/>
    </location>
</feature>
<dbReference type="EMBL" id="NTJD01000005">
    <property type="protein sequence ID" value="PCD76623.1"/>
    <property type="molecule type" value="Genomic_DNA"/>
</dbReference>
<keyword evidence="4 7" id="KW-0812">Transmembrane</keyword>
<evidence type="ECO:0000256" key="6">
    <source>
        <dbReference type="ARBA" id="ARBA00023136"/>
    </source>
</evidence>
<dbReference type="PANTHER" id="PTHR30065">
    <property type="entry name" value="FLAGELLAR BIOSYNTHETIC PROTEIN FLIR"/>
    <property type="match status" value="1"/>
</dbReference>
<keyword evidence="9" id="KW-1185">Reference proteome</keyword>
<keyword evidence="8" id="KW-0282">Flagellum</keyword>
<feature type="transmembrane region" description="Helical" evidence="7">
    <location>
        <begin position="182"/>
        <end position="203"/>
    </location>
</feature>
<evidence type="ECO:0000256" key="2">
    <source>
        <dbReference type="ARBA" id="ARBA00009772"/>
    </source>
</evidence>
<gene>
    <name evidence="8" type="ORF">CLN94_08490</name>
</gene>
<sequence>MIEALAELTRISGDLLQAGFIIFLRVGSVLALAPGFGERSIPPRIRLSLAVAFTLVVFPAVAPELRAGLQEGSIWRWVLVESAIGLSIGAVLRFFLIALMLAGTMMSQASSLSQLFGGSSGEPQPAIGNLLVLGALALAMGLGLHVQFAELLIASYSALPPGVIPDAALMKAWGLEGISHSFSLAFSLAAPFVIGGLIYNVALGAINRAMPQLMVAFVGAPALTAGGLILLAIVAPATLMIWHQAFVDFLIAPFELAP</sequence>
<evidence type="ECO:0000313" key="9">
    <source>
        <dbReference type="Proteomes" id="UP000243507"/>
    </source>
</evidence>
<dbReference type="PANTHER" id="PTHR30065:SF1">
    <property type="entry name" value="SURFACE PRESENTATION OF ANTIGENS PROTEIN SPAR"/>
    <property type="match status" value="1"/>
</dbReference>
<evidence type="ECO:0000256" key="7">
    <source>
        <dbReference type="SAM" id="Phobius"/>
    </source>
</evidence>
<evidence type="ECO:0000256" key="4">
    <source>
        <dbReference type="ARBA" id="ARBA00022692"/>
    </source>
</evidence>
<dbReference type="InterPro" id="IPR002010">
    <property type="entry name" value="T3SS_IM_R"/>
</dbReference>
<dbReference type="Pfam" id="PF01311">
    <property type="entry name" value="Bac_export_1"/>
    <property type="match status" value="1"/>
</dbReference>
<evidence type="ECO:0000256" key="5">
    <source>
        <dbReference type="ARBA" id="ARBA00022989"/>
    </source>
</evidence>
<evidence type="ECO:0000256" key="3">
    <source>
        <dbReference type="ARBA" id="ARBA00022475"/>
    </source>
</evidence>
<dbReference type="OrthoDB" id="9779817at2"/>
<accession>A0A2A4CKS8</accession>
<dbReference type="PRINTS" id="PR00953">
    <property type="entry name" value="TYPE3IMRPROT"/>
</dbReference>
<dbReference type="AlphaFoldDB" id="A0A2A4CKS8"/>
<feature type="transmembrane region" description="Helical" evidence="7">
    <location>
        <begin position="82"/>
        <end position="105"/>
    </location>
</feature>
<dbReference type="GO" id="GO:0005886">
    <property type="term" value="C:plasma membrane"/>
    <property type="evidence" value="ECO:0007669"/>
    <property type="project" value="UniProtKB-SubCell"/>
</dbReference>
<dbReference type="GO" id="GO:0006605">
    <property type="term" value="P:protein targeting"/>
    <property type="evidence" value="ECO:0007669"/>
    <property type="project" value="InterPro"/>
</dbReference>
<dbReference type="Proteomes" id="UP000243507">
    <property type="component" value="Unassembled WGS sequence"/>
</dbReference>
<dbReference type="RefSeq" id="WP_096433163.1">
    <property type="nucleotide sequence ID" value="NZ_NTJD01000005.1"/>
</dbReference>
<evidence type="ECO:0000313" key="8">
    <source>
        <dbReference type="EMBL" id="PCD76623.1"/>
    </source>
</evidence>